<proteinExistence type="predicted"/>
<organism evidence="2">
    <name type="scientific">Cuerna arida</name>
    <dbReference type="NCBI Taxonomy" id="1464854"/>
    <lineage>
        <taxon>Eukaryota</taxon>
        <taxon>Metazoa</taxon>
        <taxon>Ecdysozoa</taxon>
        <taxon>Arthropoda</taxon>
        <taxon>Hexapoda</taxon>
        <taxon>Insecta</taxon>
        <taxon>Pterygota</taxon>
        <taxon>Neoptera</taxon>
        <taxon>Paraneoptera</taxon>
        <taxon>Hemiptera</taxon>
        <taxon>Auchenorrhyncha</taxon>
        <taxon>Membracoidea</taxon>
        <taxon>Cicadellidae</taxon>
        <taxon>Cicadellinae</taxon>
        <taxon>Proconiini</taxon>
        <taxon>Cuerna</taxon>
    </lineage>
</organism>
<gene>
    <name evidence="2" type="ORF">g.29150</name>
</gene>
<dbReference type="InterPro" id="IPR031720">
    <property type="entry name" value="DUF4728"/>
</dbReference>
<feature type="transmembrane region" description="Helical" evidence="1">
    <location>
        <begin position="23"/>
        <end position="41"/>
    </location>
</feature>
<feature type="transmembrane region" description="Helical" evidence="1">
    <location>
        <begin position="61"/>
        <end position="83"/>
    </location>
</feature>
<dbReference type="PANTHER" id="PTHR36694:SF11">
    <property type="entry name" value="LP21121P-RELATED"/>
    <property type="match status" value="1"/>
</dbReference>
<evidence type="ECO:0000256" key="1">
    <source>
        <dbReference type="SAM" id="Phobius"/>
    </source>
</evidence>
<evidence type="ECO:0000313" key="2">
    <source>
        <dbReference type="EMBL" id="JAS45265.1"/>
    </source>
</evidence>
<keyword evidence="1" id="KW-0472">Membrane</keyword>
<reference evidence="2" key="1">
    <citation type="submission" date="2015-11" db="EMBL/GenBank/DDBJ databases">
        <title>De novo transcriptome assembly of four potential Pierce s Disease insect vectors from Arizona vineyards.</title>
        <authorList>
            <person name="Tassone E.E."/>
        </authorList>
    </citation>
    <scope>NUCLEOTIDE SEQUENCE</scope>
</reference>
<keyword evidence="1" id="KW-0812">Transmembrane</keyword>
<protein>
    <submittedName>
        <fullName evidence="2">Uncharacterized protein</fullName>
    </submittedName>
</protein>
<accession>A0A1B6F516</accession>
<name>A0A1B6F516_9HEMI</name>
<dbReference type="Pfam" id="PF15860">
    <property type="entry name" value="DUF4728"/>
    <property type="match status" value="1"/>
</dbReference>
<feature type="transmembrane region" description="Helical" evidence="1">
    <location>
        <begin position="90"/>
        <end position="108"/>
    </location>
</feature>
<sequence length="161" mass="18246">MALRMPEVQSCCCYFSLRTGTKIFGFFSLVVGVLLVFMSVADLLHLLSINYEEYKIVLAELVLEIFIHIIQLVTSFLLLLGVYQENSKLIPPWLVTTVIVAVSELFLIPSSLLSRVVNEFSDPLPNTWVFLVILGLFDDIYGFLVVYSFYRTLPPMATNPV</sequence>
<keyword evidence="1" id="KW-1133">Transmembrane helix</keyword>
<dbReference type="EMBL" id="GECZ01024504">
    <property type="protein sequence ID" value="JAS45265.1"/>
    <property type="molecule type" value="Transcribed_RNA"/>
</dbReference>
<dbReference type="AlphaFoldDB" id="A0A1B6F516"/>
<dbReference type="PANTHER" id="PTHR36694">
    <property type="entry name" value="PASIFLORA 1, ISOFORM A-RELATED"/>
    <property type="match status" value="1"/>
</dbReference>
<feature type="transmembrane region" description="Helical" evidence="1">
    <location>
        <begin position="128"/>
        <end position="150"/>
    </location>
</feature>